<dbReference type="RefSeq" id="WP_106472079.1">
    <property type="nucleotide sequence ID" value="NZ_CP027665.1"/>
</dbReference>
<gene>
    <name evidence="1" type="ORF">C6Y53_08650</name>
</gene>
<organism evidence="1 2">
    <name type="scientific">Pukyongiella litopenaei</name>
    <dbReference type="NCBI Taxonomy" id="2605946"/>
    <lineage>
        <taxon>Bacteria</taxon>
        <taxon>Pseudomonadati</taxon>
        <taxon>Pseudomonadota</taxon>
        <taxon>Alphaproteobacteria</taxon>
        <taxon>Rhodobacterales</taxon>
        <taxon>Paracoccaceae</taxon>
        <taxon>Pukyongiella</taxon>
    </lineage>
</organism>
<reference evidence="2" key="1">
    <citation type="submission" date="2018-03" db="EMBL/GenBank/DDBJ databases">
        <title>Genomic analysis of the strain SH-1 isolated from shrimp intestine.</title>
        <authorList>
            <person name="Kim Y.-S."/>
            <person name="Kim S.-E."/>
            <person name="Kim K.-H."/>
        </authorList>
    </citation>
    <scope>NUCLEOTIDE SEQUENCE [LARGE SCALE GENOMIC DNA]</scope>
    <source>
        <strain evidence="2">SH-1</strain>
    </source>
</reference>
<dbReference type="Proteomes" id="UP000237655">
    <property type="component" value="Chromosome"/>
</dbReference>
<evidence type="ECO:0000313" key="2">
    <source>
        <dbReference type="Proteomes" id="UP000237655"/>
    </source>
</evidence>
<name>A0A2S0MPT7_9RHOB</name>
<sequence length="172" mass="18406">MRLPFSAILLAGLMTVAACSGKKGMHDLRSNSPGPDEFMVLPVKPLTAPQDYAVLPAPTPGGANLTDPHPQADAVAALGGNPAALNATGVPSADGALVARASRHGVPQNIRSTTGTEDAQFRKQQKRLSSFRLFPVDRYQQAYRRQKINPFEQTDLFRSYGIATPSSPPVRE</sequence>
<dbReference type="PROSITE" id="PS51257">
    <property type="entry name" value="PROKAR_LIPOPROTEIN"/>
    <property type="match status" value="1"/>
</dbReference>
<dbReference type="KEGG" id="thas:C6Y53_08650"/>
<keyword evidence="2" id="KW-1185">Reference proteome</keyword>
<dbReference type="AlphaFoldDB" id="A0A2S0MPT7"/>
<dbReference type="Pfam" id="PF11233">
    <property type="entry name" value="DUF3035"/>
    <property type="match status" value="1"/>
</dbReference>
<dbReference type="InterPro" id="IPR021395">
    <property type="entry name" value="DUF3035"/>
</dbReference>
<accession>A0A2S0MPT7</accession>
<protein>
    <submittedName>
        <fullName evidence="1">DUF3035 domain-containing protein</fullName>
    </submittedName>
</protein>
<dbReference type="EMBL" id="CP027665">
    <property type="protein sequence ID" value="AVO37761.1"/>
    <property type="molecule type" value="Genomic_DNA"/>
</dbReference>
<proteinExistence type="predicted"/>
<evidence type="ECO:0000313" key="1">
    <source>
        <dbReference type="EMBL" id="AVO37761.1"/>
    </source>
</evidence>